<dbReference type="PRINTS" id="PR00722">
    <property type="entry name" value="CHYMOTRYPSIN"/>
</dbReference>
<dbReference type="PROSITE" id="PS50240">
    <property type="entry name" value="TRYPSIN_DOM"/>
    <property type="match status" value="1"/>
</dbReference>
<dbReference type="Gene3D" id="2.40.10.10">
    <property type="entry name" value="Trypsin-like serine proteases"/>
    <property type="match status" value="2"/>
</dbReference>
<dbReference type="InterPro" id="IPR001314">
    <property type="entry name" value="Peptidase_S1A"/>
</dbReference>
<evidence type="ECO:0000259" key="1">
    <source>
        <dbReference type="PROSITE" id="PS50240"/>
    </source>
</evidence>
<dbReference type="CDD" id="cd00190">
    <property type="entry name" value="Tryp_SPc"/>
    <property type="match status" value="1"/>
</dbReference>
<accession>A0ABQ9JJN0</accession>
<dbReference type="PROSITE" id="PS00134">
    <property type="entry name" value="TRYPSIN_HIS"/>
    <property type="match status" value="1"/>
</dbReference>
<evidence type="ECO:0000313" key="3">
    <source>
        <dbReference type="Proteomes" id="UP001162164"/>
    </source>
</evidence>
<feature type="domain" description="Peptidase S1" evidence="1">
    <location>
        <begin position="49"/>
        <end position="292"/>
    </location>
</feature>
<reference evidence="2" key="1">
    <citation type="journal article" date="2023" name="Insect Mol. Biol.">
        <title>Genome sequencing provides insights into the evolution of gene families encoding plant cell wall-degrading enzymes in longhorned beetles.</title>
        <authorList>
            <person name="Shin N.R."/>
            <person name="Okamura Y."/>
            <person name="Kirsch R."/>
            <person name="Pauchet Y."/>
        </authorList>
    </citation>
    <scope>NUCLEOTIDE SEQUENCE</scope>
    <source>
        <strain evidence="2">MMC_N1</strain>
    </source>
</reference>
<dbReference type="InterPro" id="IPR043504">
    <property type="entry name" value="Peptidase_S1_PA_chymotrypsin"/>
</dbReference>
<dbReference type="InterPro" id="IPR009003">
    <property type="entry name" value="Peptidase_S1_PA"/>
</dbReference>
<evidence type="ECO:0000313" key="2">
    <source>
        <dbReference type="EMBL" id="KAJ8978394.1"/>
    </source>
</evidence>
<sequence length="304" mass="33789">MISINDGPCNSYIQVCCNKEDQVLQPPPPTLNSTRGCGYRRPNGAGFQITGDEKNESQFGEFPWMTAILGNDSYQCGGALIHTNAVITAAHCVTHREKKFKVRVGEWDTQHTSEPYPYQESVVKSITIHPNYYAGALYNDIAFLLLEEPVKISENVDLACLPPQNYTSNKGRCYATGWGKKVFDKEKTHQAILKKIDLPLVPRRTCQDKLRTTRLGNLFTLHESFLCAGGELGKDTCLGDGGSPLVCPIEGQEDRYYQAGVVAWGIGCGDEDVPGVYADVAFLRDWIDDQMKFNNLDTAGYNFL</sequence>
<dbReference type="Proteomes" id="UP001162164">
    <property type="component" value="Unassembled WGS sequence"/>
</dbReference>
<gene>
    <name evidence="2" type="ORF">NQ317_006301</name>
</gene>
<dbReference type="PANTHER" id="PTHR24258">
    <property type="entry name" value="SERINE PROTEASE-RELATED"/>
    <property type="match status" value="1"/>
</dbReference>
<name>A0ABQ9JJN0_9CUCU</name>
<keyword evidence="3" id="KW-1185">Reference proteome</keyword>
<dbReference type="SUPFAM" id="SSF50494">
    <property type="entry name" value="Trypsin-like serine proteases"/>
    <property type="match status" value="1"/>
</dbReference>
<proteinExistence type="predicted"/>
<dbReference type="InterPro" id="IPR001254">
    <property type="entry name" value="Trypsin_dom"/>
</dbReference>
<protein>
    <recommendedName>
        <fullName evidence="1">Peptidase S1 domain-containing protein</fullName>
    </recommendedName>
</protein>
<dbReference type="SMART" id="SM00020">
    <property type="entry name" value="Tryp_SPc"/>
    <property type="match status" value="1"/>
</dbReference>
<dbReference type="PANTHER" id="PTHR24258:SF129">
    <property type="entry name" value="LP15124P-RELATED"/>
    <property type="match status" value="1"/>
</dbReference>
<organism evidence="2 3">
    <name type="scientific">Molorchus minor</name>
    <dbReference type="NCBI Taxonomy" id="1323400"/>
    <lineage>
        <taxon>Eukaryota</taxon>
        <taxon>Metazoa</taxon>
        <taxon>Ecdysozoa</taxon>
        <taxon>Arthropoda</taxon>
        <taxon>Hexapoda</taxon>
        <taxon>Insecta</taxon>
        <taxon>Pterygota</taxon>
        <taxon>Neoptera</taxon>
        <taxon>Endopterygota</taxon>
        <taxon>Coleoptera</taxon>
        <taxon>Polyphaga</taxon>
        <taxon>Cucujiformia</taxon>
        <taxon>Chrysomeloidea</taxon>
        <taxon>Cerambycidae</taxon>
        <taxon>Lamiinae</taxon>
        <taxon>Monochamini</taxon>
        <taxon>Molorchus</taxon>
    </lineage>
</organism>
<dbReference type="Pfam" id="PF00089">
    <property type="entry name" value="Trypsin"/>
    <property type="match status" value="1"/>
</dbReference>
<dbReference type="InterPro" id="IPR018114">
    <property type="entry name" value="TRYPSIN_HIS"/>
</dbReference>
<dbReference type="EMBL" id="JAPWTJ010000443">
    <property type="protein sequence ID" value="KAJ8978394.1"/>
    <property type="molecule type" value="Genomic_DNA"/>
</dbReference>
<comment type="caution">
    <text evidence="2">The sequence shown here is derived from an EMBL/GenBank/DDBJ whole genome shotgun (WGS) entry which is preliminary data.</text>
</comment>